<dbReference type="GO" id="GO:0043103">
    <property type="term" value="P:hypoxanthine salvage"/>
    <property type="evidence" value="ECO:0007669"/>
    <property type="project" value="TreeGrafter"/>
</dbReference>
<feature type="non-terminal residue" evidence="9">
    <location>
        <position position="1"/>
    </location>
</feature>
<dbReference type="GO" id="GO:0005829">
    <property type="term" value="C:cytosol"/>
    <property type="evidence" value="ECO:0007669"/>
    <property type="project" value="TreeGrafter"/>
</dbReference>
<dbReference type="Proteomes" id="UP001211065">
    <property type="component" value="Unassembled WGS sequence"/>
</dbReference>
<evidence type="ECO:0000256" key="5">
    <source>
        <dbReference type="ARBA" id="ARBA00022801"/>
    </source>
</evidence>
<name>A0AAD5TVJ3_9FUNG</name>
<dbReference type="AlphaFoldDB" id="A0AAD5TVJ3"/>
<proteinExistence type="inferred from homology"/>
<evidence type="ECO:0000259" key="8">
    <source>
        <dbReference type="Pfam" id="PF00962"/>
    </source>
</evidence>
<dbReference type="EMBL" id="JADGJW010000989">
    <property type="protein sequence ID" value="KAJ3208543.1"/>
    <property type="molecule type" value="Genomic_DNA"/>
</dbReference>
<keyword evidence="4" id="KW-0479">Metal-binding</keyword>
<dbReference type="GO" id="GO:0006154">
    <property type="term" value="P:adenosine catabolic process"/>
    <property type="evidence" value="ECO:0007669"/>
    <property type="project" value="TreeGrafter"/>
</dbReference>
<dbReference type="SUPFAM" id="SSF51556">
    <property type="entry name" value="Metallo-dependent hydrolases"/>
    <property type="match status" value="1"/>
</dbReference>
<feature type="domain" description="Adenosine deaminase" evidence="8">
    <location>
        <begin position="36"/>
        <end position="356"/>
    </location>
</feature>
<comment type="caution">
    <text evidence="9">The sequence shown here is derived from an EMBL/GenBank/DDBJ whole genome shotgun (WGS) entry which is preliminary data.</text>
</comment>
<dbReference type="EC" id="3.5.4.4" evidence="3"/>
<keyword evidence="5" id="KW-0378">Hydrolase</keyword>
<protein>
    <recommendedName>
        <fullName evidence="3">adenosine deaminase</fullName>
        <ecNumber evidence="3">3.5.4.4</ecNumber>
    </recommendedName>
</protein>
<dbReference type="PANTHER" id="PTHR11409:SF43">
    <property type="entry name" value="ADENOSINE DEAMINASE"/>
    <property type="match status" value="1"/>
</dbReference>
<evidence type="ECO:0000256" key="7">
    <source>
        <dbReference type="SAM" id="MobiDB-lite"/>
    </source>
</evidence>
<evidence type="ECO:0000256" key="4">
    <source>
        <dbReference type="ARBA" id="ARBA00022723"/>
    </source>
</evidence>
<gene>
    <name evidence="9" type="ORF">HK099_008692</name>
</gene>
<dbReference type="GO" id="GO:0046103">
    <property type="term" value="P:inosine biosynthetic process"/>
    <property type="evidence" value="ECO:0007669"/>
    <property type="project" value="TreeGrafter"/>
</dbReference>
<dbReference type="Gene3D" id="3.20.20.140">
    <property type="entry name" value="Metal-dependent hydrolases"/>
    <property type="match status" value="1"/>
</dbReference>
<dbReference type="Pfam" id="PF00962">
    <property type="entry name" value="A_deaminase"/>
    <property type="match status" value="1"/>
</dbReference>
<dbReference type="GO" id="GO:0046872">
    <property type="term" value="F:metal ion binding"/>
    <property type="evidence" value="ECO:0007669"/>
    <property type="project" value="UniProtKB-KW"/>
</dbReference>
<comment type="similarity">
    <text evidence="2">Belongs to the metallo-dependent hydrolases superfamily. Adenosine and AMP deaminases family.</text>
</comment>
<evidence type="ECO:0000256" key="3">
    <source>
        <dbReference type="ARBA" id="ARBA00012784"/>
    </source>
</evidence>
<dbReference type="InterPro" id="IPR001365">
    <property type="entry name" value="A_deaminase_dom"/>
</dbReference>
<dbReference type="InterPro" id="IPR006330">
    <property type="entry name" value="Ado/ade_deaminase"/>
</dbReference>
<feature type="compositionally biased region" description="Low complexity" evidence="7">
    <location>
        <begin position="7"/>
        <end position="24"/>
    </location>
</feature>
<organism evidence="9 10">
    <name type="scientific">Clydaea vesicula</name>
    <dbReference type="NCBI Taxonomy" id="447962"/>
    <lineage>
        <taxon>Eukaryota</taxon>
        <taxon>Fungi</taxon>
        <taxon>Fungi incertae sedis</taxon>
        <taxon>Chytridiomycota</taxon>
        <taxon>Chytridiomycota incertae sedis</taxon>
        <taxon>Chytridiomycetes</taxon>
        <taxon>Lobulomycetales</taxon>
        <taxon>Lobulomycetaceae</taxon>
        <taxon>Clydaea</taxon>
    </lineage>
</organism>
<dbReference type="InterPro" id="IPR032466">
    <property type="entry name" value="Metal_Hydrolase"/>
</dbReference>
<evidence type="ECO:0000256" key="6">
    <source>
        <dbReference type="ARBA" id="ARBA00022833"/>
    </source>
</evidence>
<dbReference type="PANTHER" id="PTHR11409">
    <property type="entry name" value="ADENOSINE DEAMINASE"/>
    <property type="match status" value="1"/>
</dbReference>
<reference evidence="9" key="1">
    <citation type="submission" date="2020-05" db="EMBL/GenBank/DDBJ databases">
        <title>Phylogenomic resolution of chytrid fungi.</title>
        <authorList>
            <person name="Stajich J.E."/>
            <person name="Amses K."/>
            <person name="Simmons R."/>
            <person name="Seto K."/>
            <person name="Myers J."/>
            <person name="Bonds A."/>
            <person name="Quandt C.A."/>
            <person name="Barry K."/>
            <person name="Liu P."/>
            <person name="Grigoriev I."/>
            <person name="Longcore J.E."/>
            <person name="James T.Y."/>
        </authorList>
    </citation>
    <scope>NUCLEOTIDE SEQUENCE</scope>
    <source>
        <strain evidence="9">JEL0476</strain>
    </source>
</reference>
<keyword evidence="10" id="KW-1185">Reference proteome</keyword>
<dbReference type="GO" id="GO:0060169">
    <property type="term" value="P:negative regulation of adenosine receptor signaling pathway"/>
    <property type="evidence" value="ECO:0007669"/>
    <property type="project" value="TreeGrafter"/>
</dbReference>
<dbReference type="GO" id="GO:0004000">
    <property type="term" value="F:adenosine deaminase activity"/>
    <property type="evidence" value="ECO:0007669"/>
    <property type="project" value="TreeGrafter"/>
</dbReference>
<accession>A0AAD5TVJ3</accession>
<comment type="cofactor">
    <cofactor evidence="1">
        <name>Zn(2+)</name>
        <dbReference type="ChEBI" id="CHEBI:29105"/>
    </cofactor>
</comment>
<evidence type="ECO:0000256" key="2">
    <source>
        <dbReference type="ARBA" id="ARBA00006676"/>
    </source>
</evidence>
<dbReference type="GO" id="GO:0009897">
    <property type="term" value="C:external side of plasma membrane"/>
    <property type="evidence" value="ECO:0007669"/>
    <property type="project" value="TreeGrafter"/>
</dbReference>
<evidence type="ECO:0000313" key="10">
    <source>
        <dbReference type="Proteomes" id="UP001211065"/>
    </source>
</evidence>
<keyword evidence="6" id="KW-0862">Zinc</keyword>
<evidence type="ECO:0000256" key="1">
    <source>
        <dbReference type="ARBA" id="ARBA00001947"/>
    </source>
</evidence>
<evidence type="ECO:0000313" key="9">
    <source>
        <dbReference type="EMBL" id="KAJ3208543.1"/>
    </source>
</evidence>
<feature type="region of interest" description="Disordered" evidence="7">
    <location>
        <begin position="1"/>
        <end position="28"/>
    </location>
</feature>
<sequence length="356" mass="40384">MTAYSIQQSSLTTHPTTSQQPHQTNPLTRTEIKSLPKVEIHRHLEGSIRLSTIIDLCKQLDIHVPNSDNHLTKSLEPYIDMFCITDKVDNLTAFIEKMWHAQSLLKTPEILERVAYEVCEDAFQNGVKLLEIRYSPSWITISHFIDHSELTIESIHTAVVKGANKAQQDFDIVVGLIGIMDRSLDPGTARECLNFFLKNKKEFIGIDLANDEKYSCLPFKELYEEAKSFDVGLTCHAGESTTAQNVSETIINLNVTRIGHGFRSIHDEKVLDLLKKKKILLEICPISNVRTGSVESMKSHPVRKLLDAGIKICINTDDPGMFNSNILDEYEELVKHHNFTKEEFFQCNLNALEASF</sequence>
<dbReference type="NCBIfam" id="TIGR01430">
    <property type="entry name" value="aden_deam"/>
    <property type="match status" value="1"/>
</dbReference>